<sequence length="1429" mass="161105">MRNKQAGRASKIWPVEQLAAPYRFVFFVFFFLHCFNALTAQEIQFEHLTVDDGLAHSDAMDVVQGSDGFIWIATNNGVDRHDGYGLKHYRMPPSNPTGVTSNRVHVLFVDLNGLLWAGTENAGIYYYDQRTDQFYSPAFTINRVSHDPLLKKLHSSNIKSITMDQRHRMWVATMKHGVFCLQTGTGGVISSIQNVALGPTGDLNYAATTVFVNISGQVWIGTLDKGLWMVESIKQHNRGRYTATEIQYIPDKNIRVLGRDKKGNVWIGSDHSIYRIQQGTSDRQPTIRKLPLIFDDIQCLYSDSFGHLWIGSNSGLKMIENVEKYLNAPASQNIHHYAPDGSDPSGINSARIHRIMQDNFGNLWLAASDGGVNKIRLQAKGFHNLSRSVSKKNTLASNFVNSIVRSDTQQTVWIGTSNGYCVYDEQSNSCANFLSTTARDKGEGVEVSAFCKVGKSMWVGTRYNGLYLAKTDSLQNPVAFGRQPGLPAWGHISVESIVSDNKGQVWVGTFGAGLILFTKEGQFVRSYNRSNSALPSDDVSFLLYDPVYDVIWASSLDQGVLKMQEQRGALQLLKQFKHDPGNDNSLKVNFAWPLARDKIGNIWVGTIGGGLHKIEIRNGSEVLRPFQHLVPDSDIESILIDKKGNLWIGGAGLKKFTPKTGELINFDVKDGLQGNSFKVGSAFLSSTGTMYFGGPNGVTWFKPEEIRPTLPPMVRITALRVLNKNLAETSGQPGSSMVNKTFSERDGVTIHPDENDFLFEFVGLNYVNAQKQSYAYKLQGYSENWVKLPDGQRIASFSNLPAGDYVFKVKASNGEGIWSVSRPVRVTVLPPWWQTWWAYLFYLFAILAALFWYKNLTTSRLKLENKLALERLKSENEQKIAEMKANFFTGVSHELRTPLTLILGPMEELARSYSESGAMREKVLMMHKQSRKLLHLVNQLLSFRKFEAGAVQLSASSQNVMELILEVFSIFKIKADELNLHYQLDAPSHGVHMYFDHEKLEVIITNLLSNAFKYSKSGGTIRFVTTIIGDPECDAVWNDKKLADHFLEISVTDTGIGIHADDQEKIFDPYFQASNNISFLSGSGIGLALVKEFVERHSGEIAFKSKIGSGSTFIVRLPFGKKHLRHCEIAPATALPDFTQNQPVAPQPNAEQRLPKHEMYKLLIVEDNADLRDYLYHLFRDQYRVFLCADGLEGWKKVTEILPDLILSDVSMPKMSGLELSKKVKQNQKTTHIPVILLTALAAALQELEGLETGADDYIVKPFNEDILRVKIANFLENRERLQQYYHTQILLQPNQIVIADEDKLFLEKAMGLVEANLNNRDFNVQCLVNDMHMSQSVFYRRIKTITGQTVIEFIRDTRLKNAAQLLKNPHIRVSEVASMVGMEDVRNFRIFFQKRYDMLPSVYARTYRQQEVPPQSDNRTDLQALSEI</sequence>
<keyword evidence="9" id="KW-0812">Transmembrane</keyword>
<dbReference type="PANTHER" id="PTHR43547">
    <property type="entry name" value="TWO-COMPONENT HISTIDINE KINASE"/>
    <property type="match status" value="1"/>
</dbReference>
<dbReference type="InterPro" id="IPR015943">
    <property type="entry name" value="WD40/YVTN_repeat-like_dom_sf"/>
</dbReference>
<dbReference type="FunFam" id="1.10.287.130:FF:000045">
    <property type="entry name" value="Two-component system sensor histidine kinase/response regulator"/>
    <property type="match status" value="1"/>
</dbReference>
<feature type="modified residue" description="4-aspartylphosphate" evidence="7">
    <location>
        <position position="1209"/>
    </location>
</feature>
<dbReference type="GO" id="GO:0003700">
    <property type="term" value="F:DNA-binding transcription factor activity"/>
    <property type="evidence" value="ECO:0007669"/>
    <property type="project" value="InterPro"/>
</dbReference>
<gene>
    <name evidence="13" type="ORF">LXM26_30265</name>
</gene>
<name>A0A9X1PTI7_9BACT</name>
<dbReference type="PROSITE" id="PS50110">
    <property type="entry name" value="RESPONSE_REGULATORY"/>
    <property type="match status" value="1"/>
</dbReference>
<feature type="transmembrane region" description="Helical" evidence="9">
    <location>
        <begin position="20"/>
        <end position="38"/>
    </location>
</feature>
<dbReference type="Gene3D" id="3.30.565.10">
    <property type="entry name" value="Histidine kinase-like ATPase, C-terminal domain"/>
    <property type="match status" value="1"/>
</dbReference>
<dbReference type="Gene3D" id="1.10.10.60">
    <property type="entry name" value="Homeodomain-like"/>
    <property type="match status" value="1"/>
</dbReference>
<dbReference type="InterPro" id="IPR005467">
    <property type="entry name" value="His_kinase_dom"/>
</dbReference>
<evidence type="ECO:0000256" key="2">
    <source>
        <dbReference type="ARBA" id="ARBA00012438"/>
    </source>
</evidence>
<feature type="domain" description="Response regulatory" evidence="12">
    <location>
        <begin position="1161"/>
        <end position="1276"/>
    </location>
</feature>
<proteinExistence type="predicted"/>
<keyword evidence="6" id="KW-0804">Transcription</keyword>
<evidence type="ECO:0000256" key="5">
    <source>
        <dbReference type="ARBA" id="ARBA00023125"/>
    </source>
</evidence>
<dbReference type="RefSeq" id="WP_234658880.1">
    <property type="nucleotide sequence ID" value="NZ_CP094997.1"/>
</dbReference>
<dbReference type="Gene3D" id="2.60.40.10">
    <property type="entry name" value="Immunoglobulins"/>
    <property type="match status" value="1"/>
</dbReference>
<dbReference type="CDD" id="cd00082">
    <property type="entry name" value="HisKA"/>
    <property type="match status" value="1"/>
</dbReference>
<dbReference type="SMART" id="SM00387">
    <property type="entry name" value="HATPase_c"/>
    <property type="match status" value="1"/>
</dbReference>
<evidence type="ECO:0000256" key="7">
    <source>
        <dbReference type="PROSITE-ProRule" id="PRU00169"/>
    </source>
</evidence>
<evidence type="ECO:0000259" key="11">
    <source>
        <dbReference type="PROSITE" id="PS50109"/>
    </source>
</evidence>
<evidence type="ECO:0000256" key="4">
    <source>
        <dbReference type="ARBA" id="ARBA00023015"/>
    </source>
</evidence>
<dbReference type="Pfam" id="PF12833">
    <property type="entry name" value="HTH_18"/>
    <property type="match status" value="1"/>
</dbReference>
<dbReference type="InterPro" id="IPR011006">
    <property type="entry name" value="CheY-like_superfamily"/>
</dbReference>
<dbReference type="PROSITE" id="PS01124">
    <property type="entry name" value="HTH_ARAC_FAMILY_2"/>
    <property type="match status" value="1"/>
</dbReference>
<dbReference type="SUPFAM" id="SSF55874">
    <property type="entry name" value="ATPase domain of HSP90 chaperone/DNA topoisomerase II/histidine kinase"/>
    <property type="match status" value="1"/>
</dbReference>
<dbReference type="InterPro" id="IPR013783">
    <property type="entry name" value="Ig-like_fold"/>
</dbReference>
<dbReference type="GO" id="GO:0005524">
    <property type="term" value="F:ATP binding"/>
    <property type="evidence" value="ECO:0007669"/>
    <property type="project" value="UniProtKB-KW"/>
</dbReference>
<evidence type="ECO:0000313" key="13">
    <source>
        <dbReference type="EMBL" id="MCF0065834.1"/>
    </source>
</evidence>
<dbReference type="InterPro" id="IPR018060">
    <property type="entry name" value="HTH_AraC"/>
</dbReference>
<dbReference type="SMART" id="SM00448">
    <property type="entry name" value="REC"/>
    <property type="match status" value="1"/>
</dbReference>
<dbReference type="Pfam" id="PF02518">
    <property type="entry name" value="HATPase_c"/>
    <property type="match status" value="1"/>
</dbReference>
<dbReference type="SMART" id="SM00388">
    <property type="entry name" value="HisKA"/>
    <property type="match status" value="1"/>
</dbReference>
<dbReference type="PROSITE" id="PS50109">
    <property type="entry name" value="HIS_KIN"/>
    <property type="match status" value="1"/>
</dbReference>
<evidence type="ECO:0000256" key="6">
    <source>
        <dbReference type="ARBA" id="ARBA00023163"/>
    </source>
</evidence>
<keyword evidence="9" id="KW-1133">Transmembrane helix</keyword>
<dbReference type="Pfam" id="PF00072">
    <property type="entry name" value="Response_reg"/>
    <property type="match status" value="1"/>
</dbReference>
<dbReference type="InterPro" id="IPR018062">
    <property type="entry name" value="HTH_AraC-typ_CS"/>
</dbReference>
<dbReference type="GO" id="GO:0043565">
    <property type="term" value="F:sequence-specific DNA binding"/>
    <property type="evidence" value="ECO:0007669"/>
    <property type="project" value="InterPro"/>
</dbReference>
<dbReference type="InterPro" id="IPR001789">
    <property type="entry name" value="Sig_transdc_resp-reg_receiver"/>
</dbReference>
<dbReference type="Gene3D" id="1.10.287.130">
    <property type="match status" value="1"/>
</dbReference>
<dbReference type="SUPFAM" id="SSF63829">
    <property type="entry name" value="Calcium-dependent phosphotriesterase"/>
    <property type="match status" value="3"/>
</dbReference>
<keyword evidence="5" id="KW-0238">DNA-binding</keyword>
<dbReference type="SUPFAM" id="SSF47384">
    <property type="entry name" value="Homodimeric domain of signal transducing histidine kinase"/>
    <property type="match status" value="1"/>
</dbReference>
<dbReference type="Pfam" id="PF00512">
    <property type="entry name" value="HisKA"/>
    <property type="match status" value="1"/>
</dbReference>
<keyword evidence="13" id="KW-0067">ATP-binding</keyword>
<dbReference type="Proteomes" id="UP001139000">
    <property type="component" value="Unassembled WGS sequence"/>
</dbReference>
<dbReference type="Gene3D" id="3.40.50.2300">
    <property type="match status" value="1"/>
</dbReference>
<dbReference type="InterPro" id="IPR009057">
    <property type="entry name" value="Homeodomain-like_sf"/>
</dbReference>
<reference evidence="13" key="1">
    <citation type="submission" date="2021-12" db="EMBL/GenBank/DDBJ databases">
        <title>Novel species in genus Dyadobacter.</title>
        <authorList>
            <person name="Ma C."/>
        </authorList>
    </citation>
    <scope>NUCLEOTIDE SEQUENCE</scope>
    <source>
        <strain evidence="13">LJ419</strain>
    </source>
</reference>
<dbReference type="Pfam" id="PF07495">
    <property type="entry name" value="Y_Y_Y"/>
    <property type="match status" value="1"/>
</dbReference>
<dbReference type="Pfam" id="PF07494">
    <property type="entry name" value="Reg_prop"/>
    <property type="match status" value="1"/>
</dbReference>
<dbReference type="SUPFAM" id="SSF52172">
    <property type="entry name" value="CheY-like"/>
    <property type="match status" value="1"/>
</dbReference>
<comment type="caution">
    <text evidence="13">The sequence shown here is derived from an EMBL/GenBank/DDBJ whole genome shotgun (WGS) entry which is preliminary data.</text>
</comment>
<keyword evidence="14" id="KW-1185">Reference proteome</keyword>
<keyword evidence="3 7" id="KW-0597">Phosphoprotein</keyword>
<evidence type="ECO:0000259" key="12">
    <source>
        <dbReference type="PROSITE" id="PS50110"/>
    </source>
</evidence>
<keyword evidence="13" id="KW-0547">Nucleotide-binding</keyword>
<feature type="domain" description="Histidine kinase" evidence="11">
    <location>
        <begin position="890"/>
        <end position="1121"/>
    </location>
</feature>
<dbReference type="PROSITE" id="PS00041">
    <property type="entry name" value="HTH_ARAC_FAMILY_1"/>
    <property type="match status" value="1"/>
</dbReference>
<evidence type="ECO:0000313" key="14">
    <source>
        <dbReference type="Proteomes" id="UP001139000"/>
    </source>
</evidence>
<evidence type="ECO:0000259" key="10">
    <source>
        <dbReference type="PROSITE" id="PS01124"/>
    </source>
</evidence>
<accession>A0A9X1PTI7</accession>
<dbReference type="InterPro" id="IPR011110">
    <property type="entry name" value="Reg_prop"/>
</dbReference>
<dbReference type="InterPro" id="IPR036890">
    <property type="entry name" value="HATPase_C_sf"/>
</dbReference>
<feature type="region of interest" description="Disordered" evidence="8">
    <location>
        <begin position="1410"/>
        <end position="1429"/>
    </location>
</feature>
<dbReference type="InterPro" id="IPR011123">
    <property type="entry name" value="Y_Y_Y"/>
</dbReference>
<dbReference type="PRINTS" id="PR00344">
    <property type="entry name" value="BCTRLSENSOR"/>
</dbReference>
<dbReference type="InterPro" id="IPR003594">
    <property type="entry name" value="HATPase_dom"/>
</dbReference>
<comment type="catalytic activity">
    <reaction evidence="1">
        <text>ATP + protein L-histidine = ADP + protein N-phospho-L-histidine.</text>
        <dbReference type="EC" id="2.7.13.3"/>
    </reaction>
</comment>
<keyword evidence="4" id="KW-0805">Transcription regulation</keyword>
<dbReference type="InterPro" id="IPR004358">
    <property type="entry name" value="Sig_transdc_His_kin-like_C"/>
</dbReference>
<evidence type="ECO:0000256" key="8">
    <source>
        <dbReference type="SAM" id="MobiDB-lite"/>
    </source>
</evidence>
<organism evidence="13 14">
    <name type="scientific">Dyadobacter chenwenxiniae</name>
    <dbReference type="NCBI Taxonomy" id="2906456"/>
    <lineage>
        <taxon>Bacteria</taxon>
        <taxon>Pseudomonadati</taxon>
        <taxon>Bacteroidota</taxon>
        <taxon>Cytophagia</taxon>
        <taxon>Cytophagales</taxon>
        <taxon>Spirosomataceae</taxon>
        <taxon>Dyadobacter</taxon>
    </lineage>
</organism>
<dbReference type="CDD" id="cd17574">
    <property type="entry name" value="REC_OmpR"/>
    <property type="match status" value="1"/>
</dbReference>
<keyword evidence="9" id="KW-0472">Membrane</keyword>
<dbReference type="EC" id="2.7.13.3" evidence="2"/>
<dbReference type="EMBL" id="JAJTTC010000016">
    <property type="protein sequence ID" value="MCF0065834.1"/>
    <property type="molecule type" value="Genomic_DNA"/>
</dbReference>
<protein>
    <recommendedName>
        <fullName evidence="2">histidine kinase</fullName>
        <ecNumber evidence="2">2.7.13.3</ecNumber>
    </recommendedName>
</protein>
<dbReference type="PANTHER" id="PTHR43547:SF2">
    <property type="entry name" value="HYBRID SIGNAL TRANSDUCTION HISTIDINE KINASE C"/>
    <property type="match status" value="1"/>
</dbReference>
<dbReference type="SUPFAM" id="SSF46689">
    <property type="entry name" value="Homeodomain-like"/>
    <property type="match status" value="1"/>
</dbReference>
<dbReference type="InterPro" id="IPR003661">
    <property type="entry name" value="HisK_dim/P_dom"/>
</dbReference>
<evidence type="ECO:0000256" key="1">
    <source>
        <dbReference type="ARBA" id="ARBA00000085"/>
    </source>
</evidence>
<feature type="domain" description="HTH araC/xylS-type" evidence="10">
    <location>
        <begin position="1308"/>
        <end position="1407"/>
    </location>
</feature>
<evidence type="ECO:0000256" key="9">
    <source>
        <dbReference type="SAM" id="Phobius"/>
    </source>
</evidence>
<dbReference type="Gene3D" id="2.130.10.10">
    <property type="entry name" value="YVTN repeat-like/Quinoprotein amine dehydrogenase"/>
    <property type="match status" value="2"/>
</dbReference>
<evidence type="ECO:0000256" key="3">
    <source>
        <dbReference type="ARBA" id="ARBA00022553"/>
    </source>
</evidence>
<dbReference type="SMART" id="SM00342">
    <property type="entry name" value="HTH_ARAC"/>
    <property type="match status" value="1"/>
</dbReference>
<dbReference type="GO" id="GO:0000155">
    <property type="term" value="F:phosphorelay sensor kinase activity"/>
    <property type="evidence" value="ECO:0007669"/>
    <property type="project" value="InterPro"/>
</dbReference>
<dbReference type="InterPro" id="IPR036097">
    <property type="entry name" value="HisK_dim/P_sf"/>
</dbReference>